<evidence type="ECO:0000313" key="9">
    <source>
        <dbReference type="EMBL" id="CDW42180.1"/>
    </source>
</evidence>
<comment type="catalytic activity">
    <reaction evidence="5">
        <text>pretRNA = a 3'-half-tRNA molecule with a 5'-OH end + a 5'-half-tRNA molecule with a 2',3'-cyclic phosphate end + an intron with a 2',3'-cyclic phosphate and a 5'-hydroxyl terminus.</text>
        <dbReference type="EC" id="4.6.1.16"/>
    </reaction>
</comment>
<feature type="active site" evidence="6">
    <location>
        <position position="231"/>
    </location>
</feature>
<organism evidence="9">
    <name type="scientific">Lepeophtheirus salmonis</name>
    <name type="common">Salmon louse</name>
    <name type="synonym">Caligus salmonis</name>
    <dbReference type="NCBI Taxonomy" id="72036"/>
    <lineage>
        <taxon>Eukaryota</taxon>
        <taxon>Metazoa</taxon>
        <taxon>Ecdysozoa</taxon>
        <taxon>Arthropoda</taxon>
        <taxon>Crustacea</taxon>
        <taxon>Multicrustacea</taxon>
        <taxon>Hexanauplia</taxon>
        <taxon>Copepoda</taxon>
        <taxon>Siphonostomatoida</taxon>
        <taxon>Caligidae</taxon>
        <taxon>Lepeophtheirus</taxon>
    </lineage>
</organism>
<dbReference type="PANTHER" id="PTHR13070">
    <property type="entry name" value="TRNA-SPLICING ENDONUCLEASE SUBUNIT SEN34-RELATED"/>
    <property type="match status" value="1"/>
</dbReference>
<evidence type="ECO:0000256" key="6">
    <source>
        <dbReference type="PIRSR" id="PIRSR017250-50"/>
    </source>
</evidence>
<feature type="active site" evidence="6">
    <location>
        <position position="266"/>
    </location>
</feature>
<evidence type="ECO:0000256" key="3">
    <source>
        <dbReference type="ARBA" id="ARBA00022694"/>
    </source>
</evidence>
<feature type="domain" description="tRNA intron endonuclease catalytic" evidence="7">
    <location>
        <begin position="204"/>
        <end position="281"/>
    </location>
</feature>
<dbReference type="EC" id="4.6.1.16" evidence="2"/>
<dbReference type="GO" id="GO:0003676">
    <property type="term" value="F:nucleic acid binding"/>
    <property type="evidence" value="ECO:0007669"/>
    <property type="project" value="InterPro"/>
</dbReference>
<comment type="similarity">
    <text evidence="1">Belongs to the tRNA-intron endonuclease family.</text>
</comment>
<evidence type="ECO:0000259" key="7">
    <source>
        <dbReference type="Pfam" id="PF01974"/>
    </source>
</evidence>
<name>A0A0K2UVR8_LEPSM</name>
<evidence type="ECO:0000256" key="2">
    <source>
        <dbReference type="ARBA" id="ARBA00012573"/>
    </source>
</evidence>
<dbReference type="CDD" id="cd22363">
    <property type="entry name" value="tRNA-intron_lyase_C"/>
    <property type="match status" value="1"/>
</dbReference>
<evidence type="ECO:0000256" key="5">
    <source>
        <dbReference type="ARBA" id="ARBA00034031"/>
    </source>
</evidence>
<dbReference type="GO" id="GO:0000379">
    <property type="term" value="P:tRNA-type intron splice site recognition and cleavage"/>
    <property type="evidence" value="ECO:0007669"/>
    <property type="project" value="InterPro"/>
</dbReference>
<dbReference type="SUPFAM" id="SSF53032">
    <property type="entry name" value="tRNA-intron endonuclease catalytic domain-like"/>
    <property type="match status" value="1"/>
</dbReference>
<dbReference type="Pfam" id="PF26577">
    <property type="entry name" value="TSEN34_N"/>
    <property type="match status" value="1"/>
</dbReference>
<dbReference type="AlphaFoldDB" id="A0A0K2UVR8"/>
<dbReference type="InterPro" id="IPR011856">
    <property type="entry name" value="tRNA_endonuc-like_dom_sf"/>
</dbReference>
<dbReference type="EMBL" id="HACA01024819">
    <property type="protein sequence ID" value="CDW42180.1"/>
    <property type="molecule type" value="Transcribed_RNA"/>
</dbReference>
<keyword evidence="4" id="KW-0456">Lyase</keyword>
<dbReference type="PANTHER" id="PTHR13070:SF0">
    <property type="entry name" value="TRNA-SPLICING ENDONUCLEASE SUBUNIT SEN34"/>
    <property type="match status" value="1"/>
</dbReference>
<dbReference type="InterPro" id="IPR036167">
    <property type="entry name" value="tRNA_intron_Endo_cat-like_sf"/>
</dbReference>
<protein>
    <recommendedName>
        <fullName evidence="2">tRNA-intron lyase</fullName>
        <ecNumber evidence="2">4.6.1.16</ecNumber>
    </recommendedName>
</protein>
<dbReference type="Pfam" id="PF01974">
    <property type="entry name" value="tRNA_int_endo"/>
    <property type="match status" value="1"/>
</dbReference>
<accession>A0A0K2UVR8</accession>
<dbReference type="PIRSF" id="PIRSF017250">
    <property type="entry name" value="tRNA_splic_SEN34"/>
    <property type="match status" value="1"/>
</dbReference>
<sequence length="290" mass="33372">LFIYIYFVMIEIEWGKDGCRGFVWHLSDVQTLRNDHRIVGNFVGVTKSDIEHGIPLVLMPEEIEYLVSKNIGIVVEYPSLNVPPSDSTVHQCHSFLENSYKEQIVLQKAKKATLLEANLDKIVIGKQKRKTAEDEMLDNDDGNSKVFLNQEISKIKDIRKEQSLIQLRIGHVSWTEESVKEVSKEINWRNKYKEYCSTNEKHLRMAAFRDLHSKGFYLSEGFNFGADFLAYPGDPLVFHAKYLIVCREMDFQENVGMARLANSVNKILLSPSFDAEGLITYKSIEWSGQI</sequence>
<dbReference type="Gene3D" id="3.40.1350.10">
    <property type="match status" value="1"/>
</dbReference>
<feature type="non-terminal residue" evidence="9">
    <location>
        <position position="1"/>
    </location>
</feature>
<dbReference type="OrthoDB" id="48041at2759"/>
<keyword evidence="9" id="KW-0255">Endonuclease</keyword>
<dbReference type="InterPro" id="IPR016690">
    <property type="entry name" value="TSEN34"/>
</dbReference>
<keyword evidence="9" id="KW-0378">Hydrolase</keyword>
<reference evidence="9" key="1">
    <citation type="submission" date="2014-05" db="EMBL/GenBank/DDBJ databases">
        <authorList>
            <person name="Chronopoulou M."/>
        </authorList>
    </citation>
    <scope>NUCLEOTIDE SEQUENCE</scope>
    <source>
        <tissue evidence="9">Whole organism</tissue>
    </source>
</reference>
<dbReference type="InterPro" id="IPR059049">
    <property type="entry name" value="TSEN34_N"/>
</dbReference>
<feature type="active site" evidence="6">
    <location>
        <position position="239"/>
    </location>
</feature>
<dbReference type="GO" id="GO:0000213">
    <property type="term" value="F:tRNA-intron lyase activity"/>
    <property type="evidence" value="ECO:0007669"/>
    <property type="project" value="UniProtKB-EC"/>
</dbReference>
<evidence type="ECO:0000259" key="8">
    <source>
        <dbReference type="Pfam" id="PF26577"/>
    </source>
</evidence>
<keyword evidence="3" id="KW-0819">tRNA processing</keyword>
<proteinExistence type="inferred from homology"/>
<evidence type="ECO:0000256" key="1">
    <source>
        <dbReference type="ARBA" id="ARBA00008078"/>
    </source>
</evidence>
<dbReference type="InterPro" id="IPR006677">
    <property type="entry name" value="tRNA_intron_Endonuc_cat-like"/>
</dbReference>
<keyword evidence="9" id="KW-0540">Nuclease</keyword>
<evidence type="ECO:0000256" key="4">
    <source>
        <dbReference type="ARBA" id="ARBA00023239"/>
    </source>
</evidence>
<feature type="domain" description="TSEN34 N-terminal" evidence="8">
    <location>
        <begin position="18"/>
        <end position="76"/>
    </location>
</feature>
<dbReference type="GO" id="GO:0000214">
    <property type="term" value="C:tRNA-intron endonuclease complex"/>
    <property type="evidence" value="ECO:0007669"/>
    <property type="project" value="InterPro"/>
</dbReference>